<organism evidence="4 5">
    <name type="scientific">Hermanssonia centrifuga</name>
    <dbReference type="NCBI Taxonomy" id="98765"/>
    <lineage>
        <taxon>Eukaryota</taxon>
        <taxon>Fungi</taxon>
        <taxon>Dikarya</taxon>
        <taxon>Basidiomycota</taxon>
        <taxon>Agaricomycotina</taxon>
        <taxon>Agaricomycetes</taxon>
        <taxon>Polyporales</taxon>
        <taxon>Meruliaceae</taxon>
        <taxon>Hermanssonia</taxon>
    </lineage>
</organism>
<protein>
    <recommendedName>
        <fullName evidence="3">EF-hand domain-containing protein</fullName>
    </recommendedName>
</protein>
<keyword evidence="1" id="KW-0106">Calcium</keyword>
<sequence length="1149" mass="131293">MPSPSLKNKFSIRSLRAKFKSTPSTLEESAHVVDWEKLHPKRSISEPFNPWDLSPSDPSTPASMGNWSPSLSPSTTSRASFPEKGLPTPSPPQPVPVVKPESYESTEDFDIPRRHLPEFAESNVVQATNELAVMKLTVPEVENGVKDGDTDYGIVSTKEDEPRSLLQPVHHPHFVDVAVTLHQMKSGMNDLPVEIPGLLNILDDIAKIHPSISVVILAFKAAYNMEKTRRENDKRILLLYVAMKDMLAALVQLRDVRDSAHVCPDGQLMQPRLQMISERAAEDIKDCANVCDTYLKKTLIVKVLRSQVWETRLTGFLRVFAQRRQDYEFALSIHTAVAVDTVGSAVEDVNQKVTELTAMLARKVEEKGGVKFVENSDTMLSELANWDAGAGAGQKETNGAGHAARLQGRTVKSSSLTLQDLKDELFEDWESAVQKNMETFEGKFALHQRQLQEELARFIREENNRLIDEVNKGPHDKIKNEELKAIWKEMDWKLNVKARLFVMTLRDHYKDKAESAAMSPFVQSPRSSQRSDDWAFEFINAKYLQPIMEAFDDDGSGYVTYQEVNEFVESRPLSLNWSLPHWVAYWAIGWQIISSRPENRYWADYYLSNVWPVAFELTQSLRPANVAEHIEDKFQTYADFEEERIRKNLEDIRFDIDALDTVYVVAGPGRIEKYCFPLIYLLLKRDIEVFRIARTKVLHKEELLDSADSVLWVLKAVNYRYLDLSVLFKQNHLNVDSQMKITACGLFDYMHDSSSLWIWRNLQAIDENGSSDSSIEPNVCEWDRILNYPLQDGHSFKCSLYDTPLKQEVQADAHARMPVRAILGEWNGFVYNEDQYPAQLMTSFQAHAVPSDPLGFRASGIHDGVSFELSGSREYRPQYFTGYLDRSGSIVGTEGWEADESSHSNQFILKRLPARLLCYRPSPMKFEKNKARSLWKYAIDVVLHEVRRHYWTWSYFSERRETRLRYIELSIRFSAYGHLPNERELAEWLIYKQSVLAVDASFYRILRDERLKIIPSHDCYCHGCGGKIGGSRLICLDCLSAEPEARTVDFCDNPECHQIVHAPNGKSDQSAKHHNPGHDVFKVRTVLHLRDVPRMSAMAGNALNVCREFFQNATPVIDTGLLATVHDNDAIRDTLGMSSKPLQYLFGHL</sequence>
<keyword evidence="5" id="KW-1185">Reference proteome</keyword>
<feature type="compositionally biased region" description="Pro residues" evidence="2">
    <location>
        <begin position="88"/>
        <end position="97"/>
    </location>
</feature>
<name>A0A4S4KPF4_9APHY</name>
<evidence type="ECO:0000313" key="5">
    <source>
        <dbReference type="Proteomes" id="UP000309038"/>
    </source>
</evidence>
<feature type="domain" description="EF-hand" evidence="3">
    <location>
        <begin position="539"/>
        <end position="574"/>
    </location>
</feature>
<dbReference type="InterPro" id="IPR002048">
    <property type="entry name" value="EF_hand_dom"/>
</dbReference>
<dbReference type="SUPFAM" id="SSF47473">
    <property type="entry name" value="EF-hand"/>
    <property type="match status" value="1"/>
</dbReference>
<dbReference type="PROSITE" id="PS00018">
    <property type="entry name" value="EF_HAND_1"/>
    <property type="match status" value="1"/>
</dbReference>
<comment type="caution">
    <text evidence="4">The sequence shown here is derived from an EMBL/GenBank/DDBJ whole genome shotgun (WGS) entry which is preliminary data.</text>
</comment>
<feature type="compositionally biased region" description="Polar residues" evidence="2">
    <location>
        <begin position="56"/>
        <end position="79"/>
    </location>
</feature>
<dbReference type="InterPro" id="IPR011992">
    <property type="entry name" value="EF-hand-dom_pair"/>
</dbReference>
<feature type="compositionally biased region" description="Basic and acidic residues" evidence="2">
    <location>
        <begin position="28"/>
        <end position="38"/>
    </location>
</feature>
<feature type="region of interest" description="Disordered" evidence="2">
    <location>
        <begin position="20"/>
        <end position="100"/>
    </location>
</feature>
<reference evidence="4 5" key="1">
    <citation type="submission" date="2019-02" db="EMBL/GenBank/DDBJ databases">
        <title>Genome sequencing of the rare red list fungi Phlebia centrifuga.</title>
        <authorList>
            <person name="Buettner E."/>
            <person name="Kellner H."/>
        </authorList>
    </citation>
    <scope>NUCLEOTIDE SEQUENCE [LARGE SCALE GENOMIC DNA]</scope>
    <source>
        <strain evidence="4 5">DSM 108282</strain>
    </source>
</reference>
<dbReference type="AlphaFoldDB" id="A0A4S4KPF4"/>
<accession>A0A4S4KPF4</accession>
<dbReference type="Proteomes" id="UP000309038">
    <property type="component" value="Unassembled WGS sequence"/>
</dbReference>
<evidence type="ECO:0000256" key="1">
    <source>
        <dbReference type="ARBA" id="ARBA00022837"/>
    </source>
</evidence>
<evidence type="ECO:0000259" key="3">
    <source>
        <dbReference type="PROSITE" id="PS50222"/>
    </source>
</evidence>
<dbReference type="GO" id="GO:0005509">
    <property type="term" value="F:calcium ion binding"/>
    <property type="evidence" value="ECO:0007669"/>
    <property type="project" value="InterPro"/>
</dbReference>
<proteinExistence type="predicted"/>
<dbReference type="PROSITE" id="PS50222">
    <property type="entry name" value="EF_HAND_2"/>
    <property type="match status" value="1"/>
</dbReference>
<dbReference type="EMBL" id="SGPJ01000060">
    <property type="protein sequence ID" value="THH00067.1"/>
    <property type="molecule type" value="Genomic_DNA"/>
</dbReference>
<dbReference type="InterPro" id="IPR018247">
    <property type="entry name" value="EF_Hand_1_Ca_BS"/>
</dbReference>
<gene>
    <name evidence="4" type="ORF">EW026_g2383</name>
</gene>
<evidence type="ECO:0000313" key="4">
    <source>
        <dbReference type="EMBL" id="THH00067.1"/>
    </source>
</evidence>
<evidence type="ECO:0000256" key="2">
    <source>
        <dbReference type="SAM" id="MobiDB-lite"/>
    </source>
</evidence>